<protein>
    <recommendedName>
        <fullName evidence="4">Sortase</fullName>
    </recommendedName>
</protein>
<reference evidence="2 3" key="2">
    <citation type="journal article" date="2020" name="Cell Rep.">
        <title>Acquisition and Adaptation of Ultra-small Parasitic Reduced Genome Bacteria to Mammalian Hosts.</title>
        <authorList>
            <person name="McLean J.S."/>
            <person name="Bor B."/>
            <person name="Kerns K.A."/>
            <person name="Liu Q."/>
            <person name="To T.T."/>
            <person name="Solden L."/>
            <person name="Hendrickson E.L."/>
            <person name="Wrighton K."/>
            <person name="Shi W."/>
            <person name="He X."/>
        </authorList>
    </citation>
    <scope>NUCLEOTIDE SEQUENCE [LARGE SCALE GENOMIC DNA]</scope>
    <source>
        <strain evidence="2 3">TM7_CMJM_G6_1_HOT_870</strain>
    </source>
</reference>
<evidence type="ECO:0000256" key="1">
    <source>
        <dbReference type="SAM" id="Phobius"/>
    </source>
</evidence>
<dbReference type="RefSeq" id="WP_129718485.1">
    <property type="nucleotide sequence ID" value="NZ_PRLK01000001.1"/>
</dbReference>
<organism evidence="2 3">
    <name type="scientific">Candidatus Nanogingivalis gingivitcus</name>
    <dbReference type="NCBI Taxonomy" id="2171992"/>
    <lineage>
        <taxon>Bacteria</taxon>
        <taxon>Candidatus Saccharimonadota</taxon>
        <taxon>Candidatus Nanosyncoccalia</taxon>
        <taxon>Candidatus Nanogingivales</taxon>
        <taxon>Candidatus Nanogingivalaceae</taxon>
        <taxon>Candidatus Nanogingivalis</taxon>
    </lineage>
</organism>
<dbReference type="SUPFAM" id="SSF63817">
    <property type="entry name" value="Sortase"/>
    <property type="match status" value="1"/>
</dbReference>
<dbReference type="Gene3D" id="2.40.260.10">
    <property type="entry name" value="Sortase"/>
    <property type="match status" value="1"/>
</dbReference>
<proteinExistence type="predicted"/>
<dbReference type="EMBL" id="PRLK01000001">
    <property type="protein sequence ID" value="RYC72949.1"/>
    <property type="molecule type" value="Genomic_DNA"/>
</dbReference>
<evidence type="ECO:0000313" key="3">
    <source>
        <dbReference type="Proteomes" id="UP001190925"/>
    </source>
</evidence>
<keyword evidence="3" id="KW-1185">Reference proteome</keyword>
<keyword evidence="1" id="KW-1133">Transmembrane helix</keyword>
<name>A0ABY0FJ48_9BACT</name>
<feature type="transmembrane region" description="Helical" evidence="1">
    <location>
        <begin position="7"/>
        <end position="29"/>
    </location>
</feature>
<dbReference type="InterPro" id="IPR023365">
    <property type="entry name" value="Sortase_dom-sf"/>
</dbReference>
<comment type="caution">
    <text evidence="2">The sequence shown here is derived from an EMBL/GenBank/DDBJ whole genome shotgun (WGS) entry which is preliminary data.</text>
</comment>
<gene>
    <name evidence="2" type="ORF">G6CMJM_00050</name>
</gene>
<evidence type="ECO:0008006" key="4">
    <source>
        <dbReference type="Google" id="ProtNLM"/>
    </source>
</evidence>
<keyword evidence="1" id="KW-0812">Transmembrane</keyword>
<keyword evidence="1" id="KW-0472">Membrane</keyword>
<accession>A0ABY0FJ48</accession>
<evidence type="ECO:0000313" key="2">
    <source>
        <dbReference type="EMBL" id="RYC72949.1"/>
    </source>
</evidence>
<dbReference type="Proteomes" id="UP001190925">
    <property type="component" value="Unassembled WGS sequence"/>
</dbReference>
<sequence>MRKRIILGLRVCFVVLMLIILAFSGYNFIKSNNQPKTAEVVNTLVPAGKDVHKEEKQPINDEKSKLADILKARREKASQSIEYRDGKQVLYADETYGGKDTLNTNEQPVGTLSIPKLNNFSREIVRGIGTSPNGNFGEGDFDRLYHSCTWRYDQVLGGDNYVVVSHIWTGRGIGVDYSNEWFSPLLTSKEGGMTTDLSKLVLQKGDEITVKEYETGITFKFEIDEIKTVTKNSGQELSSDLQSILSSRVDHPRITLQGCLQDKPELLFVVGKLMSIEQNGVSYKY</sequence>
<reference evidence="2 3" key="1">
    <citation type="journal article" date="2018" name="bioRxiv">
        <title>Evidence of independent acquisition and adaption of ultra-small bacteria to human hosts across the highly diverse yet reduced genomes of the phylum Saccharibacteria.</title>
        <authorList>
            <person name="McLean J.S."/>
            <person name="Bor B."/>
            <person name="To T.T."/>
            <person name="Liu Q."/>
            <person name="Kearns K.A."/>
            <person name="Solden L.M."/>
            <person name="Wrighton K.C."/>
            <person name="He X."/>
            <person name="Shi W."/>
        </authorList>
    </citation>
    <scope>NUCLEOTIDE SEQUENCE [LARGE SCALE GENOMIC DNA]</scope>
    <source>
        <strain evidence="2 3">TM7_CMJM_G6_1_HOT_870</strain>
    </source>
</reference>